<organism evidence="5 6">
    <name type="scientific">Paenibacillus sabuli</name>
    <dbReference type="NCBI Taxonomy" id="2772509"/>
    <lineage>
        <taxon>Bacteria</taxon>
        <taxon>Bacillati</taxon>
        <taxon>Bacillota</taxon>
        <taxon>Bacilli</taxon>
        <taxon>Bacillales</taxon>
        <taxon>Paenibacillaceae</taxon>
        <taxon>Paenibacillus</taxon>
    </lineage>
</organism>
<dbReference type="RefSeq" id="WP_190919602.1">
    <property type="nucleotide sequence ID" value="NZ_JACXIZ010000028.1"/>
</dbReference>
<evidence type="ECO:0000313" key="6">
    <source>
        <dbReference type="Proteomes" id="UP000621560"/>
    </source>
</evidence>
<keyword evidence="6" id="KW-1185">Reference proteome</keyword>
<dbReference type="EMBL" id="JACXIZ010000028">
    <property type="protein sequence ID" value="MBD2846844.1"/>
    <property type="molecule type" value="Genomic_DNA"/>
</dbReference>
<evidence type="ECO:0000259" key="2">
    <source>
        <dbReference type="Pfam" id="PF07905"/>
    </source>
</evidence>
<dbReference type="InterPro" id="IPR042070">
    <property type="entry name" value="PucR_C-HTH_sf"/>
</dbReference>
<dbReference type="InterPro" id="IPR025736">
    <property type="entry name" value="PucR_C-HTH_dom"/>
</dbReference>
<evidence type="ECO:0000256" key="1">
    <source>
        <dbReference type="ARBA" id="ARBA00006754"/>
    </source>
</evidence>
<dbReference type="PANTHER" id="PTHR33744">
    <property type="entry name" value="CARBOHYDRATE DIACID REGULATOR"/>
    <property type="match status" value="1"/>
</dbReference>
<evidence type="ECO:0000259" key="4">
    <source>
        <dbReference type="Pfam" id="PF17853"/>
    </source>
</evidence>
<evidence type="ECO:0000259" key="3">
    <source>
        <dbReference type="Pfam" id="PF13556"/>
    </source>
</evidence>
<dbReference type="Pfam" id="PF07905">
    <property type="entry name" value="PucR"/>
    <property type="match status" value="1"/>
</dbReference>
<dbReference type="AlphaFoldDB" id="A0A927BWL5"/>
<reference evidence="5" key="1">
    <citation type="submission" date="2020-09" db="EMBL/GenBank/DDBJ databases">
        <title>A novel bacterium of genus Paenibacillus, isolated from South China Sea.</title>
        <authorList>
            <person name="Huang H."/>
            <person name="Mo K."/>
            <person name="Hu Y."/>
        </authorList>
    </citation>
    <scope>NUCLEOTIDE SEQUENCE</scope>
    <source>
        <strain evidence="5">IB182496</strain>
    </source>
</reference>
<feature type="domain" description="PucR C-terminal helix-turn-helix" evidence="3">
    <location>
        <begin position="477"/>
        <end position="535"/>
    </location>
</feature>
<dbReference type="Proteomes" id="UP000621560">
    <property type="component" value="Unassembled WGS sequence"/>
</dbReference>
<gene>
    <name evidence="5" type="ORF">IDH44_16730</name>
</gene>
<proteinExistence type="inferred from homology"/>
<dbReference type="InterPro" id="IPR041522">
    <property type="entry name" value="CdaR_GGDEF"/>
</dbReference>
<accession>A0A927BWL5</accession>
<dbReference type="InterPro" id="IPR051448">
    <property type="entry name" value="CdaR-like_regulators"/>
</dbReference>
<feature type="domain" description="Purine catabolism PurC-like" evidence="2">
    <location>
        <begin position="10"/>
        <end position="129"/>
    </location>
</feature>
<dbReference type="Pfam" id="PF17853">
    <property type="entry name" value="GGDEF_2"/>
    <property type="match status" value="1"/>
</dbReference>
<comment type="similarity">
    <text evidence="1">Belongs to the CdaR family.</text>
</comment>
<protein>
    <submittedName>
        <fullName evidence="5">PucR family transcriptional regulator ligand-binding domain-containing protein</fullName>
    </submittedName>
</protein>
<dbReference type="Pfam" id="PF13556">
    <property type="entry name" value="HTH_30"/>
    <property type="match status" value="1"/>
</dbReference>
<feature type="domain" description="CdaR GGDEF-like" evidence="4">
    <location>
        <begin position="295"/>
        <end position="425"/>
    </location>
</feature>
<dbReference type="PANTHER" id="PTHR33744:SF7">
    <property type="entry name" value="PUCR FAMILY TRANSCRIPTIONAL REGULATOR"/>
    <property type="match status" value="1"/>
</dbReference>
<comment type="caution">
    <text evidence="5">The sequence shown here is derived from an EMBL/GenBank/DDBJ whole genome shotgun (WGS) entry which is preliminary data.</text>
</comment>
<dbReference type="Gene3D" id="1.10.10.2840">
    <property type="entry name" value="PucR C-terminal helix-turn-helix domain"/>
    <property type="match status" value="1"/>
</dbReference>
<evidence type="ECO:0000313" key="5">
    <source>
        <dbReference type="EMBL" id="MBD2846844.1"/>
    </source>
</evidence>
<sequence length="548" mass="61456">MQTSTLTVQDIVRRPIFQGAVIFANDKALERIVKWVHVMEVTEVGHLLSGQELILCTGIGWQDDEEKSASFLQQLIRCEAAGLCVELGTYTKKPLERMKRMAMDADFPLIFFYHEVRYIDITRELHTHLINAQYQMNAELSQFGQRLDSLALSGKGMAALLGELQRTVRAQVVYRRSDDVGAQPYCAPPVPGRTRAAALAARAFDGQHDTAAQADVRTDQVICRTIAVMDRQFAQLALLADADRPLGAFEQQALERCASAVAHELLRTLYNEEKRKLSEHQWVGAWLKGTIGARDLAEQAALLPGYRPDCVKTVIVIEPQSAAADLPDFESSALQRQLMARRLFDKHGYTLLPEWREGRIVYVVLARRQTPDSADDARRLMDELRALDAASPAPLYGPLYAVGPSFTAPESLPASYEAALRSLDIRHASGVVDSPLYRDLHIYRMVHQLQRNPVFQTFCRDYVTPVLDHDREHGGQLYATLRTLLELSGAKNETAKALFVVRQTLYHRIDKLKELLGEDFLLPPKRSAIELAVHAHEYASRPPLGGAQ</sequence>
<name>A0A927BWL5_9BACL</name>
<dbReference type="InterPro" id="IPR012914">
    <property type="entry name" value="PucR_dom"/>
</dbReference>